<dbReference type="PROSITE" id="PS51688">
    <property type="entry name" value="ICA"/>
    <property type="match status" value="1"/>
</dbReference>
<reference evidence="2" key="1">
    <citation type="submission" date="2023-04" db="EMBL/GenBank/DDBJ databases">
        <title>The human skin virome in hidradenitis suppurativa patients.</title>
        <authorList>
            <person name="Jansen D."/>
        </authorList>
    </citation>
    <scope>NUCLEOTIDE SEQUENCE</scope>
    <source>
        <strain evidence="2">VC3_JansenPhageF</strain>
    </source>
</reference>
<dbReference type="InterPro" id="IPR011049">
    <property type="entry name" value="Serralysin-like_metalloprot_C"/>
</dbReference>
<dbReference type="EMBL" id="OQ890316">
    <property type="protein sequence ID" value="WLJ25780.1"/>
    <property type="molecule type" value="Genomic_DNA"/>
</dbReference>
<proteinExistence type="predicted"/>
<dbReference type="InterPro" id="IPR030392">
    <property type="entry name" value="S74_ICA"/>
</dbReference>
<organism evidence="2">
    <name type="scientific">Staphylococcus phage HS09</name>
    <dbReference type="NCBI Taxonomy" id="3056401"/>
    <lineage>
        <taxon>Viruses</taxon>
    </lineage>
</organism>
<dbReference type="Pfam" id="PF13884">
    <property type="entry name" value="Peptidase_S74"/>
    <property type="match status" value="1"/>
</dbReference>
<evidence type="ECO:0000259" key="1">
    <source>
        <dbReference type="PROSITE" id="PS51688"/>
    </source>
</evidence>
<protein>
    <submittedName>
        <fullName evidence="2">N-acetylneuraminidase</fullName>
    </submittedName>
</protein>
<name>A0AA50A6T6_9VIRU</name>
<sequence>MSLKLKNKLHSYFSTKFLKDLESNFTLIEKFANKLDNYNLFHKSNQENAHDSKQITHKLEDNAKSNVSDELKYQRSQIMELVLGNIGDGIQEVTASRVTMFGKRAGDLSNRLYLDFLNIKNDYLSRIKQLKDSLDYYINIKSVGAIGDGKTDNKDLFYTFNKKQIYYVPDGNFKTSILPDGMFFGKGRIFFNDEEIYISPTVPQAIKANVNKKTEARYPNFIVGQNSGKKLNEYSYAIHGYGYEVLKNNIQGRRLNAFGKGAMRNLLNGYSNDAFGSDALGQGEYGERNTALGSNALKWGGASDPIKTYHDFWKDKGDKNFINSYFKKKWSNVWDILGSESKPKNSILSHSDNDYKENVGIGRNALLHLMKGSNNVAVGYNSQAHTVKGMGNTSIGDRSLRDNLIGNRNSAIGMYGLTNNITGQDNVSIGANSLQQTLHASNNTSIGYGAMHFFKDDKNKKEGDGHARRNTAVGTQAMQNGKNANFSTFIGSYSGRYVQGDFNVGIGASSLYNLVKGERNVGIGGNTNKAVVDGNENVAIGYTAGPNRDYKNTVSIGAYSHANGNNQIQIGSDSQEVYTFSPIKQRSDRRNKENIKDTELGLEFIKQLRPVDYNYKNSDNLQHGLIAQEIEELNTKFGGVHNAKEDGGDDIYSVSYTELIAPLIKSVQELSEQVEKLSNGGSVNG</sequence>
<evidence type="ECO:0000313" key="2">
    <source>
        <dbReference type="EMBL" id="WLJ25780.1"/>
    </source>
</evidence>
<feature type="domain" description="Peptidase S74" evidence="1">
    <location>
        <begin position="587"/>
        <end position="681"/>
    </location>
</feature>
<dbReference type="Gene3D" id="2.150.10.10">
    <property type="entry name" value="Serralysin-like metalloprotease, C-terminal"/>
    <property type="match status" value="2"/>
</dbReference>
<accession>A0AA50A6T6</accession>